<evidence type="ECO:0000256" key="1">
    <source>
        <dbReference type="SAM" id="Phobius"/>
    </source>
</evidence>
<dbReference type="AlphaFoldDB" id="A0AAW1CZF0"/>
<dbReference type="Proteomes" id="UP001461498">
    <property type="component" value="Unassembled WGS sequence"/>
</dbReference>
<feature type="transmembrane region" description="Helical" evidence="1">
    <location>
        <begin position="6"/>
        <end position="25"/>
    </location>
</feature>
<sequence>MLERLWVVVVVIGYLGAGGLLFQLIEPPPPQPKQHITKYTDNCLNQLWIITG</sequence>
<reference evidence="2 3" key="1">
    <citation type="submission" date="2022-12" db="EMBL/GenBank/DDBJ databases">
        <title>Chromosome-level genome assembly of true bugs.</title>
        <authorList>
            <person name="Ma L."/>
            <person name="Li H."/>
        </authorList>
    </citation>
    <scope>NUCLEOTIDE SEQUENCE [LARGE SCALE GENOMIC DNA]</scope>
    <source>
        <strain evidence="2">Lab_2022b</strain>
    </source>
</reference>
<organism evidence="2 3">
    <name type="scientific">Rhynocoris fuscipes</name>
    <dbReference type="NCBI Taxonomy" id="488301"/>
    <lineage>
        <taxon>Eukaryota</taxon>
        <taxon>Metazoa</taxon>
        <taxon>Ecdysozoa</taxon>
        <taxon>Arthropoda</taxon>
        <taxon>Hexapoda</taxon>
        <taxon>Insecta</taxon>
        <taxon>Pterygota</taxon>
        <taxon>Neoptera</taxon>
        <taxon>Paraneoptera</taxon>
        <taxon>Hemiptera</taxon>
        <taxon>Heteroptera</taxon>
        <taxon>Panheteroptera</taxon>
        <taxon>Cimicomorpha</taxon>
        <taxon>Reduviidae</taxon>
        <taxon>Harpactorinae</taxon>
        <taxon>Harpactorini</taxon>
        <taxon>Rhynocoris</taxon>
    </lineage>
</organism>
<name>A0AAW1CZF0_9HEMI</name>
<dbReference type="EMBL" id="JAPXFL010000007">
    <property type="protein sequence ID" value="KAK9503836.1"/>
    <property type="molecule type" value="Genomic_DNA"/>
</dbReference>
<keyword evidence="3" id="KW-1185">Reference proteome</keyword>
<proteinExistence type="predicted"/>
<protein>
    <submittedName>
        <fullName evidence="2">Uncharacterized protein</fullName>
    </submittedName>
</protein>
<accession>A0AAW1CZF0</accession>
<keyword evidence="1" id="KW-1133">Transmembrane helix</keyword>
<comment type="caution">
    <text evidence="2">The sequence shown here is derived from an EMBL/GenBank/DDBJ whole genome shotgun (WGS) entry which is preliminary data.</text>
</comment>
<gene>
    <name evidence="2" type="ORF">O3M35_010310</name>
</gene>
<keyword evidence="1" id="KW-0812">Transmembrane</keyword>
<evidence type="ECO:0000313" key="2">
    <source>
        <dbReference type="EMBL" id="KAK9503836.1"/>
    </source>
</evidence>
<evidence type="ECO:0000313" key="3">
    <source>
        <dbReference type="Proteomes" id="UP001461498"/>
    </source>
</evidence>
<keyword evidence="1" id="KW-0472">Membrane</keyword>